<sequence>MPSVLGSWTTALAVVTTVLHPTHMHAKLPDEKMPDHSNWTQKAPGDGDYYMGVANDLMGLFQRYNMDPMWTMRNAAKCWEDSKTQVGEPQTDFDMTKAQSEPLSPCLFR</sequence>
<dbReference type="Proteomes" id="UP001283341">
    <property type="component" value="Unassembled WGS sequence"/>
</dbReference>
<reference evidence="3" key="1">
    <citation type="journal article" date="2023" name="Mol. Phylogenet. Evol.">
        <title>Genome-scale phylogeny and comparative genomics of the fungal order Sordariales.</title>
        <authorList>
            <person name="Hensen N."/>
            <person name="Bonometti L."/>
            <person name="Westerberg I."/>
            <person name="Brannstrom I.O."/>
            <person name="Guillou S."/>
            <person name="Cros-Aarteil S."/>
            <person name="Calhoun S."/>
            <person name="Haridas S."/>
            <person name="Kuo A."/>
            <person name="Mondo S."/>
            <person name="Pangilinan J."/>
            <person name="Riley R."/>
            <person name="LaButti K."/>
            <person name="Andreopoulos B."/>
            <person name="Lipzen A."/>
            <person name="Chen C."/>
            <person name="Yan M."/>
            <person name="Daum C."/>
            <person name="Ng V."/>
            <person name="Clum A."/>
            <person name="Steindorff A."/>
            <person name="Ohm R.A."/>
            <person name="Martin F."/>
            <person name="Silar P."/>
            <person name="Natvig D.O."/>
            <person name="Lalanne C."/>
            <person name="Gautier V."/>
            <person name="Ament-Velasquez S.L."/>
            <person name="Kruys A."/>
            <person name="Hutchinson M.I."/>
            <person name="Powell A.J."/>
            <person name="Barry K."/>
            <person name="Miller A.N."/>
            <person name="Grigoriev I.V."/>
            <person name="Debuchy R."/>
            <person name="Gladieux P."/>
            <person name="Hiltunen Thoren M."/>
            <person name="Johannesson H."/>
        </authorList>
    </citation>
    <scope>NUCLEOTIDE SEQUENCE</scope>
    <source>
        <strain evidence="3">CBS 118394</strain>
    </source>
</reference>
<proteinExistence type="predicted"/>
<protein>
    <submittedName>
        <fullName evidence="3">Uncharacterized protein</fullName>
    </submittedName>
</protein>
<dbReference type="EMBL" id="JAUEDM010000006">
    <property type="protein sequence ID" value="KAK3315567.1"/>
    <property type="molecule type" value="Genomic_DNA"/>
</dbReference>
<evidence type="ECO:0000256" key="1">
    <source>
        <dbReference type="SAM" id="MobiDB-lite"/>
    </source>
</evidence>
<feature type="region of interest" description="Disordered" evidence="1">
    <location>
        <begin position="83"/>
        <end position="109"/>
    </location>
</feature>
<comment type="caution">
    <text evidence="3">The sequence shown here is derived from an EMBL/GenBank/DDBJ whole genome shotgun (WGS) entry which is preliminary data.</text>
</comment>
<keyword evidence="4" id="KW-1185">Reference proteome</keyword>
<reference evidence="3" key="2">
    <citation type="submission" date="2023-06" db="EMBL/GenBank/DDBJ databases">
        <authorList>
            <consortium name="Lawrence Berkeley National Laboratory"/>
            <person name="Haridas S."/>
            <person name="Hensen N."/>
            <person name="Bonometti L."/>
            <person name="Westerberg I."/>
            <person name="Brannstrom I.O."/>
            <person name="Guillou S."/>
            <person name="Cros-Aarteil S."/>
            <person name="Calhoun S."/>
            <person name="Kuo A."/>
            <person name="Mondo S."/>
            <person name="Pangilinan J."/>
            <person name="Riley R."/>
            <person name="Labutti K."/>
            <person name="Andreopoulos B."/>
            <person name="Lipzen A."/>
            <person name="Chen C."/>
            <person name="Yanf M."/>
            <person name="Daum C."/>
            <person name="Ng V."/>
            <person name="Clum A."/>
            <person name="Steindorff A."/>
            <person name="Ohm R."/>
            <person name="Martin F."/>
            <person name="Silar P."/>
            <person name="Natvig D."/>
            <person name="Lalanne C."/>
            <person name="Gautier V."/>
            <person name="Ament-Velasquez S.L."/>
            <person name="Kruys A."/>
            <person name="Hutchinson M.I."/>
            <person name="Powell A.J."/>
            <person name="Barry K."/>
            <person name="Miller A.N."/>
            <person name="Grigoriev I.V."/>
            <person name="Debuchy R."/>
            <person name="Gladieux P."/>
            <person name="Thoren M.H."/>
            <person name="Johannesson H."/>
        </authorList>
    </citation>
    <scope>NUCLEOTIDE SEQUENCE</scope>
    <source>
        <strain evidence="3">CBS 118394</strain>
    </source>
</reference>
<evidence type="ECO:0000313" key="3">
    <source>
        <dbReference type="EMBL" id="KAK3315567.1"/>
    </source>
</evidence>
<evidence type="ECO:0000313" key="4">
    <source>
        <dbReference type="Proteomes" id="UP001283341"/>
    </source>
</evidence>
<keyword evidence="2" id="KW-0732">Signal</keyword>
<feature type="chain" id="PRO_5042078103" evidence="2">
    <location>
        <begin position="27"/>
        <end position="109"/>
    </location>
</feature>
<gene>
    <name evidence="3" type="ORF">B0H66DRAFT_606439</name>
</gene>
<feature type="signal peptide" evidence="2">
    <location>
        <begin position="1"/>
        <end position="26"/>
    </location>
</feature>
<dbReference type="AlphaFoldDB" id="A0AAE0HZW0"/>
<accession>A0AAE0HZW0</accession>
<evidence type="ECO:0000256" key="2">
    <source>
        <dbReference type="SAM" id="SignalP"/>
    </source>
</evidence>
<organism evidence="3 4">
    <name type="scientific">Apodospora peruviana</name>
    <dbReference type="NCBI Taxonomy" id="516989"/>
    <lineage>
        <taxon>Eukaryota</taxon>
        <taxon>Fungi</taxon>
        <taxon>Dikarya</taxon>
        <taxon>Ascomycota</taxon>
        <taxon>Pezizomycotina</taxon>
        <taxon>Sordariomycetes</taxon>
        <taxon>Sordariomycetidae</taxon>
        <taxon>Sordariales</taxon>
        <taxon>Lasiosphaeriaceae</taxon>
        <taxon>Apodospora</taxon>
    </lineage>
</organism>
<name>A0AAE0HZW0_9PEZI</name>